<accession>D0SGX4</accession>
<dbReference type="Pfam" id="PF01464">
    <property type="entry name" value="SLT"/>
    <property type="match status" value="1"/>
</dbReference>
<dbReference type="eggNOG" id="ENOG503031E">
    <property type="taxonomic scope" value="Bacteria"/>
</dbReference>
<dbReference type="InterPro" id="IPR023346">
    <property type="entry name" value="Lysozyme-like_dom_sf"/>
</dbReference>
<feature type="domain" description="Transglycosylase SLT" evidence="1">
    <location>
        <begin position="2"/>
        <end position="36"/>
    </location>
</feature>
<sequence>MGVNPNLAVSMAAVESSFNPSAISSSGATGLGQFTRGAWLDRIKGAKHPELKALQKLSVKQQLAYRDNPRLNSIALAENIIVAERRIQNAFKANGIVSQVTPADIYALHNIGNPGMSVAARKGEMARTAVSASALNLNKGLYVKGNQTTAKEYLNQVTKKLNQGMYDIQNGKSRK</sequence>
<dbReference type="EMBL" id="GG704974">
    <property type="protein sequence ID" value="EEY94830.1"/>
    <property type="molecule type" value="Genomic_DNA"/>
</dbReference>
<evidence type="ECO:0000259" key="1">
    <source>
        <dbReference type="Pfam" id="PF01464"/>
    </source>
</evidence>
<dbReference type="Proteomes" id="UP000012047">
    <property type="component" value="Unassembled WGS sequence"/>
</dbReference>
<dbReference type="HOGENOM" id="CLU_1551926_0_0_6"/>
<dbReference type="InterPro" id="IPR008258">
    <property type="entry name" value="Transglycosylase_SLT_dom_1"/>
</dbReference>
<dbReference type="AlphaFoldDB" id="D0SGX4"/>
<evidence type="ECO:0000313" key="2">
    <source>
        <dbReference type="EMBL" id="EEY94830.1"/>
    </source>
</evidence>
<dbReference type="CDD" id="cd00254">
    <property type="entry name" value="LT-like"/>
    <property type="match status" value="1"/>
</dbReference>
<gene>
    <name evidence="2" type="ORF">HMPREF0016_03097</name>
</gene>
<proteinExistence type="predicted"/>
<organism evidence="2 3">
    <name type="scientific">Acinetobacter johnsonii SH046</name>
    <dbReference type="NCBI Taxonomy" id="575586"/>
    <lineage>
        <taxon>Bacteria</taxon>
        <taxon>Pseudomonadati</taxon>
        <taxon>Pseudomonadota</taxon>
        <taxon>Gammaproteobacteria</taxon>
        <taxon>Moraxellales</taxon>
        <taxon>Moraxellaceae</taxon>
        <taxon>Acinetobacter</taxon>
    </lineage>
</organism>
<name>D0SGX4_ACIJO</name>
<dbReference type="SUPFAM" id="SSF53955">
    <property type="entry name" value="Lysozyme-like"/>
    <property type="match status" value="1"/>
</dbReference>
<evidence type="ECO:0000313" key="3">
    <source>
        <dbReference type="Proteomes" id="UP000012047"/>
    </source>
</evidence>
<reference evidence="3" key="1">
    <citation type="journal article" date="2012" name="PLoS ONE">
        <title>The success of Acinetobacter species; genetic, metabolic and virulence attributes.</title>
        <authorList>
            <person name="Peleg A.Y."/>
            <person name="de Breij A."/>
            <person name="Adams M.D."/>
            <person name="Cerqueira G.M."/>
            <person name="Mocali S."/>
            <person name="Galardini M."/>
            <person name="Nibbering P.H."/>
            <person name="Earl A.M."/>
            <person name="Ward D.V."/>
            <person name="Paterson D.L."/>
            <person name="Seifert H."/>
            <person name="Dijkshoorn L."/>
        </authorList>
    </citation>
    <scope>NUCLEOTIDE SEQUENCE [LARGE SCALE GENOMIC DNA]</scope>
    <source>
        <strain evidence="3">SH046</strain>
    </source>
</reference>
<dbReference type="Gene3D" id="1.10.530.10">
    <property type="match status" value="1"/>
</dbReference>
<protein>
    <recommendedName>
        <fullName evidence="1">Transglycosylase SLT domain-containing protein</fullName>
    </recommendedName>
</protein>